<accession>A0A1H1PYZ0</accession>
<dbReference type="EMBL" id="LT629745">
    <property type="protein sequence ID" value="SDS16324.1"/>
    <property type="molecule type" value="Genomic_DNA"/>
</dbReference>
<proteinExistence type="inferred from homology"/>
<dbReference type="STRING" id="1250231.SAMN04488552_2309"/>
<dbReference type="InterPro" id="IPR050471">
    <property type="entry name" value="AB_hydrolase"/>
</dbReference>
<gene>
    <name evidence="3" type="ORF">SAMN04488552_2309</name>
</gene>
<dbReference type="FunFam" id="3.40.50.1820:FF:000205">
    <property type="entry name" value="Non-haem bromoperoxidase BPO-A2"/>
    <property type="match status" value="1"/>
</dbReference>
<evidence type="ECO:0000259" key="2">
    <source>
        <dbReference type="Pfam" id="PF00561"/>
    </source>
</evidence>
<dbReference type="RefSeq" id="WP_089662748.1">
    <property type="nucleotide sequence ID" value="NZ_LT629745.1"/>
</dbReference>
<evidence type="ECO:0000313" key="4">
    <source>
        <dbReference type="Proteomes" id="UP000198858"/>
    </source>
</evidence>
<dbReference type="InterPro" id="IPR029058">
    <property type="entry name" value="AB_hydrolase_fold"/>
</dbReference>
<dbReference type="PANTHER" id="PTHR43433">
    <property type="entry name" value="HYDROLASE, ALPHA/BETA FOLD FAMILY PROTEIN"/>
    <property type="match status" value="1"/>
</dbReference>
<evidence type="ECO:0000313" key="3">
    <source>
        <dbReference type="EMBL" id="SDS16324.1"/>
    </source>
</evidence>
<organism evidence="3 4">
    <name type="scientific">Christiangramia echinicola</name>
    <dbReference type="NCBI Taxonomy" id="279359"/>
    <lineage>
        <taxon>Bacteria</taxon>
        <taxon>Pseudomonadati</taxon>
        <taxon>Bacteroidota</taxon>
        <taxon>Flavobacteriia</taxon>
        <taxon>Flavobacteriales</taxon>
        <taxon>Flavobacteriaceae</taxon>
        <taxon>Christiangramia</taxon>
    </lineage>
</organism>
<dbReference type="Gene3D" id="3.40.50.1820">
    <property type="entry name" value="alpha/beta hydrolase"/>
    <property type="match status" value="1"/>
</dbReference>
<dbReference type="Proteomes" id="UP000198858">
    <property type="component" value="Chromosome I"/>
</dbReference>
<dbReference type="PRINTS" id="PR00412">
    <property type="entry name" value="EPOXHYDRLASE"/>
</dbReference>
<dbReference type="GO" id="GO:0003824">
    <property type="term" value="F:catalytic activity"/>
    <property type="evidence" value="ECO:0007669"/>
    <property type="project" value="InterPro"/>
</dbReference>
<evidence type="ECO:0000256" key="1">
    <source>
        <dbReference type="ARBA" id="ARBA00038128"/>
    </source>
</evidence>
<comment type="similarity">
    <text evidence="1">Belongs to the AB hydrolase superfamily. Bacterial non-heme haloperoxidase / perhydrolase family.</text>
</comment>
<dbReference type="PANTHER" id="PTHR43433:SF4">
    <property type="entry name" value="NON-HEME CHLOROPEROXIDASE-RELATED"/>
    <property type="match status" value="1"/>
</dbReference>
<sequence length="278" mass="31325">MSFIETTSKEKGKNINLFYEDYGEGKPVILIHGWPLSHRMWEYQINEIVEAGFRCIAYDRRGFGDSDKPWTNYDYDSLANDLNDVITELGLSEVTIVGFSMGGGEVARYIGKYGTANISKAALISAVPPFMLKTDDNPDGLEKETFEGFKKEIKKDRPAFLKGFGKQFVNFDKVGDRISQEMADYYWAVACKASPNATLECIESFGYTDFRKDLEKFDVPTLVVHGDADEIVPIEISGKKSADLIPDNEYHVIEEAPHGLVLTHTAEFNKILLEFLKS</sequence>
<keyword evidence="4" id="KW-1185">Reference proteome</keyword>
<dbReference type="Pfam" id="PF00561">
    <property type="entry name" value="Abhydrolase_1"/>
    <property type="match status" value="1"/>
</dbReference>
<dbReference type="AlphaFoldDB" id="A0A1H1PYZ0"/>
<dbReference type="SUPFAM" id="SSF53474">
    <property type="entry name" value="alpha/beta-Hydrolases"/>
    <property type="match status" value="1"/>
</dbReference>
<protein>
    <submittedName>
        <fullName evidence="3">Peroxiredoxin</fullName>
    </submittedName>
</protein>
<name>A0A1H1PYZ0_9FLAO</name>
<reference evidence="3 4" key="1">
    <citation type="submission" date="2016-10" db="EMBL/GenBank/DDBJ databases">
        <authorList>
            <person name="Varghese N."/>
            <person name="Submissions S."/>
        </authorList>
    </citation>
    <scope>NUCLEOTIDE SEQUENCE [LARGE SCALE GENOMIC DNA]</scope>
    <source>
        <strain evidence="3 4">Mar_2010_102</strain>
    </source>
</reference>
<dbReference type="InterPro" id="IPR000073">
    <property type="entry name" value="AB_hydrolase_1"/>
</dbReference>
<feature type="domain" description="AB hydrolase-1" evidence="2">
    <location>
        <begin position="26"/>
        <end position="264"/>
    </location>
</feature>
<dbReference type="PRINTS" id="PR00111">
    <property type="entry name" value="ABHYDROLASE"/>
</dbReference>
<dbReference type="InterPro" id="IPR000639">
    <property type="entry name" value="Epox_hydrolase-like"/>
</dbReference>